<proteinExistence type="inferred from homology"/>
<dbReference type="SUPFAM" id="SSF54506">
    <property type="entry name" value="Diaminopimelate epimerase-like"/>
    <property type="match status" value="1"/>
</dbReference>
<dbReference type="EMBL" id="GL377578">
    <property type="protein sequence ID" value="EFJ28851.1"/>
    <property type="molecule type" value="Genomic_DNA"/>
</dbReference>
<evidence type="ECO:0000313" key="5">
    <source>
        <dbReference type="Proteomes" id="UP000001514"/>
    </source>
</evidence>
<dbReference type="GO" id="GO:0009089">
    <property type="term" value="P:lysine biosynthetic process via diaminopimelate"/>
    <property type="evidence" value="ECO:0000318"/>
    <property type="project" value="GO_Central"/>
</dbReference>
<dbReference type="Pfam" id="PF01678">
    <property type="entry name" value="DAP_epimerase"/>
    <property type="match status" value="3"/>
</dbReference>
<evidence type="ECO:0000256" key="2">
    <source>
        <dbReference type="ARBA" id="ARBA00023235"/>
    </source>
</evidence>
<keyword evidence="5" id="KW-1185">Reference proteome</keyword>
<feature type="non-terminal residue" evidence="4">
    <location>
        <position position="1"/>
    </location>
</feature>
<dbReference type="Gramene" id="EFJ28851">
    <property type="protein sequence ID" value="EFJ28851"/>
    <property type="gene ID" value="SELMODRAFT_93006"/>
</dbReference>
<sequence length="293" mass="31953">VDNRESAEPKLSKEDAVRICNRNFGVGSDGVILVMPGVHGCDYTMHIYNPDGSQPEANMCGNGIRCMARFIGELEGRTITSNRSYKIHTGAGTIIPTLKEDGQVLVDMGIPILNGNRIPTLLPGHFDGTVIQKPLEVDGKTWLVTCVSMGNPHCVTFGEEHEEHLFDLSTLPLEKIGPLFENHEKFPQKTNAEFVEVISLSHLKVRVWERGAGKCLEIEALSKELVFFFAGITLACGTGACAAFVAAVLEGRAKKNCIVDLPGGKLEVEWRASDHHVYMSGPAEHVFTGTLVL</sequence>
<evidence type="ECO:0008006" key="6">
    <source>
        <dbReference type="Google" id="ProtNLM"/>
    </source>
</evidence>
<dbReference type="InParanoid" id="D8RFD3"/>
<accession>D8RFD3</accession>
<dbReference type="GO" id="GO:0005829">
    <property type="term" value="C:cytosol"/>
    <property type="evidence" value="ECO:0000318"/>
    <property type="project" value="GO_Central"/>
</dbReference>
<organism evidence="5">
    <name type="scientific">Selaginella moellendorffii</name>
    <name type="common">Spikemoss</name>
    <dbReference type="NCBI Taxonomy" id="88036"/>
    <lineage>
        <taxon>Eukaryota</taxon>
        <taxon>Viridiplantae</taxon>
        <taxon>Streptophyta</taxon>
        <taxon>Embryophyta</taxon>
        <taxon>Tracheophyta</taxon>
        <taxon>Lycopodiopsida</taxon>
        <taxon>Selaginellales</taxon>
        <taxon>Selaginellaceae</taxon>
        <taxon>Selaginella</taxon>
    </lineage>
</organism>
<dbReference type="InterPro" id="IPR001653">
    <property type="entry name" value="DAP_epimerase_DapF"/>
</dbReference>
<reference evidence="4 5" key="1">
    <citation type="journal article" date="2011" name="Science">
        <title>The Selaginella genome identifies genetic changes associated with the evolution of vascular plants.</title>
        <authorList>
            <person name="Banks J.A."/>
            <person name="Nishiyama T."/>
            <person name="Hasebe M."/>
            <person name="Bowman J.L."/>
            <person name="Gribskov M."/>
            <person name="dePamphilis C."/>
            <person name="Albert V.A."/>
            <person name="Aono N."/>
            <person name="Aoyama T."/>
            <person name="Ambrose B.A."/>
            <person name="Ashton N.W."/>
            <person name="Axtell M.J."/>
            <person name="Barker E."/>
            <person name="Barker M.S."/>
            <person name="Bennetzen J.L."/>
            <person name="Bonawitz N.D."/>
            <person name="Chapple C."/>
            <person name="Cheng C."/>
            <person name="Correa L.G."/>
            <person name="Dacre M."/>
            <person name="DeBarry J."/>
            <person name="Dreyer I."/>
            <person name="Elias M."/>
            <person name="Engstrom E.M."/>
            <person name="Estelle M."/>
            <person name="Feng L."/>
            <person name="Finet C."/>
            <person name="Floyd S.K."/>
            <person name="Frommer W.B."/>
            <person name="Fujita T."/>
            <person name="Gramzow L."/>
            <person name="Gutensohn M."/>
            <person name="Harholt J."/>
            <person name="Hattori M."/>
            <person name="Heyl A."/>
            <person name="Hirai T."/>
            <person name="Hiwatashi Y."/>
            <person name="Ishikawa M."/>
            <person name="Iwata M."/>
            <person name="Karol K.G."/>
            <person name="Koehler B."/>
            <person name="Kolukisaoglu U."/>
            <person name="Kubo M."/>
            <person name="Kurata T."/>
            <person name="Lalonde S."/>
            <person name="Li K."/>
            <person name="Li Y."/>
            <person name="Litt A."/>
            <person name="Lyons E."/>
            <person name="Manning G."/>
            <person name="Maruyama T."/>
            <person name="Michael T.P."/>
            <person name="Mikami K."/>
            <person name="Miyazaki S."/>
            <person name="Morinaga S."/>
            <person name="Murata T."/>
            <person name="Mueller-Roeber B."/>
            <person name="Nelson D.R."/>
            <person name="Obara M."/>
            <person name="Oguri Y."/>
            <person name="Olmstead R.G."/>
            <person name="Onodera N."/>
            <person name="Petersen B.L."/>
            <person name="Pils B."/>
            <person name="Prigge M."/>
            <person name="Rensing S.A."/>
            <person name="Riano-Pachon D.M."/>
            <person name="Roberts A.W."/>
            <person name="Sato Y."/>
            <person name="Scheller H.V."/>
            <person name="Schulz B."/>
            <person name="Schulz C."/>
            <person name="Shakirov E.V."/>
            <person name="Shibagaki N."/>
            <person name="Shinohara N."/>
            <person name="Shippen D.E."/>
            <person name="Soerensen I."/>
            <person name="Sotooka R."/>
            <person name="Sugimoto N."/>
            <person name="Sugita M."/>
            <person name="Sumikawa N."/>
            <person name="Tanurdzic M."/>
            <person name="Theissen G."/>
            <person name="Ulvskov P."/>
            <person name="Wakazuki S."/>
            <person name="Weng J.K."/>
            <person name="Willats W.W."/>
            <person name="Wipf D."/>
            <person name="Wolf P.G."/>
            <person name="Yang L."/>
            <person name="Zimmer A.D."/>
            <person name="Zhu Q."/>
            <person name="Mitros T."/>
            <person name="Hellsten U."/>
            <person name="Loque D."/>
            <person name="Otillar R."/>
            <person name="Salamov A."/>
            <person name="Schmutz J."/>
            <person name="Shapiro H."/>
            <person name="Lindquist E."/>
            <person name="Lucas S."/>
            <person name="Rokhsar D."/>
            <person name="Grigoriev I.V."/>
        </authorList>
    </citation>
    <scope>NUCLEOTIDE SEQUENCE [LARGE SCALE GENOMIC DNA]</scope>
</reference>
<dbReference type="Gene3D" id="3.10.310.10">
    <property type="entry name" value="Diaminopimelate Epimerase, Chain A, domain 1"/>
    <property type="match status" value="3"/>
</dbReference>
<dbReference type="Proteomes" id="UP000001514">
    <property type="component" value="Unassembled WGS sequence"/>
</dbReference>
<dbReference type="STRING" id="88036.D8RFD3"/>
<dbReference type="GO" id="GO:0008837">
    <property type="term" value="F:diaminopimelate epimerase activity"/>
    <property type="evidence" value="ECO:0000318"/>
    <property type="project" value="GO_Central"/>
</dbReference>
<comment type="similarity">
    <text evidence="1">Belongs to the diaminopimelate epimerase family.</text>
</comment>
<dbReference type="KEGG" id="smo:SELMODRAFT_93006"/>
<dbReference type="NCBIfam" id="TIGR00652">
    <property type="entry name" value="DapF"/>
    <property type="match status" value="1"/>
</dbReference>
<dbReference type="AlphaFoldDB" id="D8RFD3"/>
<evidence type="ECO:0000313" key="4">
    <source>
        <dbReference type="EMBL" id="EFJ28851.1"/>
    </source>
</evidence>
<keyword evidence="2" id="KW-0413">Isomerase</keyword>
<keyword evidence="3" id="KW-0472">Membrane</keyword>
<dbReference type="PANTHER" id="PTHR31689:SF0">
    <property type="entry name" value="DIAMINOPIMELATE EPIMERASE"/>
    <property type="match status" value="1"/>
</dbReference>
<dbReference type="HOGENOM" id="CLU_053306_2_1_1"/>
<evidence type="ECO:0000256" key="3">
    <source>
        <dbReference type="SAM" id="Phobius"/>
    </source>
</evidence>
<dbReference type="eggNOG" id="ENOG502QQKJ">
    <property type="taxonomic scope" value="Eukaryota"/>
</dbReference>
<name>D8RFD3_SELML</name>
<protein>
    <recommendedName>
        <fullName evidence="6">Diaminopimelate epimerase</fullName>
    </recommendedName>
</protein>
<gene>
    <name evidence="4" type="ORF">SELMODRAFT_93006</name>
</gene>
<dbReference type="PANTHER" id="PTHR31689">
    <property type="entry name" value="DIAMINOPIMELATE EPIMERASE, CHLOROPLASTIC"/>
    <property type="match status" value="1"/>
</dbReference>
<feature type="transmembrane region" description="Helical" evidence="3">
    <location>
        <begin position="225"/>
        <end position="249"/>
    </location>
</feature>
<dbReference type="HAMAP" id="MF_00197">
    <property type="entry name" value="DAP_epimerase"/>
    <property type="match status" value="1"/>
</dbReference>
<keyword evidence="3" id="KW-0812">Transmembrane</keyword>
<keyword evidence="3" id="KW-1133">Transmembrane helix</keyword>
<evidence type="ECO:0000256" key="1">
    <source>
        <dbReference type="ARBA" id="ARBA00010219"/>
    </source>
</evidence>